<dbReference type="Proteomes" id="UP001156919">
    <property type="component" value="Segment"/>
</dbReference>
<proteinExistence type="predicted"/>
<protein>
    <submittedName>
        <fullName evidence="1">Laminin G-like domain protein</fullName>
    </submittedName>
</protein>
<sequence length="245" mass="26423">MFEQPFMMAWDSINRTTGFNLSQLKAYYKFNEASGNIINLASSVGSSDALSSEDLTVTGATYSVAGIIGNALSFDGVNDKVNGVTAANWKFLNNDAQDWSISFWLKYEGTIENGHAIIATVTDSSVEGILVDMRASGNIRCLILNASASVGGTFTVGLADANWHHYVITHDNANTDLELWFDGVSKGVIDTNIAGTANPTQALTMMNRNSEIYSNGDLDEVAIWNRLLTDVEIGQLYNSGAGLEL</sequence>
<dbReference type="SUPFAM" id="SSF49899">
    <property type="entry name" value="Concanavalin A-like lectins/glucanases"/>
    <property type="match status" value="1"/>
</dbReference>
<accession>A0A976UAF3</accession>
<evidence type="ECO:0000313" key="2">
    <source>
        <dbReference type="Proteomes" id="UP001156919"/>
    </source>
</evidence>
<name>A0A976UAF3_9CAUD</name>
<reference evidence="1 2" key="1">
    <citation type="submission" date="2022-05" db="EMBL/GenBank/DDBJ databases">
        <title>Diverse viruses of marine archaea discovered using metagenomics.</title>
        <authorList>
            <person name="Zhou Y."/>
        </authorList>
    </citation>
    <scope>NUCLEOTIDE SEQUENCE [LARGE SCALE GENOMIC DNA]</scope>
    <source>
        <strain evidence="1">YSH_462411</strain>
    </source>
</reference>
<organism evidence="1 2">
    <name type="scientific">Nitrososphaeria virus YSH_462411</name>
    <dbReference type="NCBI Taxonomy" id="3071321"/>
    <lineage>
        <taxon>Viruses</taxon>
        <taxon>Duplodnaviria</taxon>
        <taxon>Heunggongvirae</taxon>
        <taxon>Uroviricota</taxon>
        <taxon>Caudoviricetes</taxon>
        <taxon>Juravirales</taxon>
        <taxon>Yangangviridae</taxon>
        <taxon>Nohelivirus</taxon>
        <taxon>Nohelivirus yangshanense</taxon>
    </lineage>
</organism>
<keyword evidence="2" id="KW-1185">Reference proteome</keyword>
<dbReference type="EMBL" id="ON649699">
    <property type="protein sequence ID" value="UVF62283.1"/>
    <property type="molecule type" value="Genomic_DNA"/>
</dbReference>
<dbReference type="InterPro" id="IPR013320">
    <property type="entry name" value="ConA-like_dom_sf"/>
</dbReference>
<dbReference type="Pfam" id="PF13385">
    <property type="entry name" value="Laminin_G_3"/>
    <property type="match status" value="1"/>
</dbReference>
<evidence type="ECO:0000313" key="1">
    <source>
        <dbReference type="EMBL" id="UVF62283.1"/>
    </source>
</evidence>
<dbReference type="Gene3D" id="2.60.120.200">
    <property type="match status" value="1"/>
</dbReference>